<keyword evidence="3" id="KW-1185">Reference proteome</keyword>
<evidence type="ECO:0000313" key="3">
    <source>
        <dbReference type="Proteomes" id="UP000202449"/>
    </source>
</evidence>
<gene>
    <name evidence="2" type="ORF">SP37_59</name>
</gene>
<accession>A0A0N7CD51</accession>
<keyword evidence="1" id="KW-1133">Transmembrane helix</keyword>
<evidence type="ECO:0000256" key="1">
    <source>
        <dbReference type="SAM" id="Phobius"/>
    </source>
</evidence>
<dbReference type="GeneID" id="26684473"/>
<dbReference type="OrthoDB" id="16786at10239"/>
<dbReference type="KEGG" id="vg:26684473"/>
<feature type="transmembrane region" description="Helical" evidence="1">
    <location>
        <begin position="20"/>
        <end position="41"/>
    </location>
</feature>
<sequence length="112" mass="12498">MSEMERERPGDNSGGIKLDLSVNLPTILTMASMLVAAVLYVNNRFADLSNQNTQTDTRLTNVEKRQDSTDAAFTVLRAETVSQNSALRSDLRADMRDLKQSVDTLSSQMMRK</sequence>
<evidence type="ECO:0000313" key="2">
    <source>
        <dbReference type="EMBL" id="AKJ73926.1"/>
    </source>
</evidence>
<proteinExistence type="predicted"/>
<keyword evidence="1" id="KW-0812">Transmembrane</keyword>
<protein>
    <recommendedName>
        <fullName evidence="4">Lysis protein B</fullName>
    </recommendedName>
</protein>
<keyword evidence="1" id="KW-0472">Membrane</keyword>
<evidence type="ECO:0008006" key="4">
    <source>
        <dbReference type="Google" id="ProtNLM"/>
    </source>
</evidence>
<reference evidence="2 3" key="1">
    <citation type="journal article" date="2016" name="Virus Genes">
        <title>Genomic characterization of Salmonella bacteriophages isolated from India.</title>
        <authorList>
            <person name="Karpe Y.A."/>
            <person name="Kanade G.D."/>
            <person name="Pingale K.D."/>
            <person name="Arankalle V.A."/>
            <person name="Banerjee K."/>
        </authorList>
    </citation>
    <scope>NUCLEOTIDE SEQUENCE [LARGE SCALE GENOMIC DNA]</scope>
</reference>
<dbReference type="Proteomes" id="UP000202449">
    <property type="component" value="Segment"/>
</dbReference>
<dbReference type="RefSeq" id="YP_009221425.1">
    <property type="nucleotide sequence ID" value="NC_029045.1"/>
</dbReference>
<organism evidence="2 3">
    <name type="scientific">Salmonella phage 37</name>
    <dbReference type="NCBI Taxonomy" id="1654890"/>
    <lineage>
        <taxon>Viruses</taxon>
        <taxon>Duplodnaviria</taxon>
        <taxon>Heunggongvirae</taxon>
        <taxon>Uroviricota</taxon>
        <taxon>Caudoviricetes</taxon>
        <taxon>Casjensviridae</taxon>
        <taxon>Chivirus</taxon>
        <taxon>Chivirus cv37</taxon>
    </lineage>
</organism>
<name>A0A0N7CD51_9CAUD</name>
<dbReference type="EMBL" id="KR296691">
    <property type="protein sequence ID" value="AKJ73926.1"/>
    <property type="molecule type" value="Genomic_DNA"/>
</dbReference>